<dbReference type="InterPro" id="IPR027056">
    <property type="entry name" value="Gluconate_2DH_su3"/>
</dbReference>
<organism evidence="1 2">
    <name type="scientific">Sphingobacterium athyrii</name>
    <dbReference type="NCBI Taxonomy" id="2152717"/>
    <lineage>
        <taxon>Bacteria</taxon>
        <taxon>Pseudomonadati</taxon>
        <taxon>Bacteroidota</taxon>
        <taxon>Sphingobacteriia</taxon>
        <taxon>Sphingobacteriales</taxon>
        <taxon>Sphingobacteriaceae</taxon>
        <taxon>Sphingobacterium</taxon>
    </lineage>
</organism>
<name>A0A363NL48_9SPHI</name>
<dbReference type="PROSITE" id="PS51257">
    <property type="entry name" value="PROKAR_LIPOPROTEIN"/>
    <property type="match status" value="1"/>
</dbReference>
<reference evidence="1 2" key="1">
    <citation type="submission" date="2018-04" db="EMBL/GenBank/DDBJ databases">
        <title>Sphingobacterium sp. M46 Genome.</title>
        <authorList>
            <person name="Cheng J."/>
            <person name="Li Y."/>
        </authorList>
    </citation>
    <scope>NUCLEOTIDE SEQUENCE [LARGE SCALE GENOMIC DNA]</scope>
    <source>
        <strain evidence="1 2">M46</strain>
    </source>
</reference>
<sequence>MERRTLLKMIALLTGGAVIGGNAFLTGCSSSKEHDLKERLKLTPQQIALLDEVADTILPTTQKSPGAKAAKVGSFMTVMVNDCYEVPDQQIFLEGMEKLEAACKKMHHLGFVEATAEQRLALLTAIDKEAKEYAQKKGEAPNHYYTMFKQLTLLGYFSSEIGYKQALRYNQVPGRYEGDVPYKKGDKAWA</sequence>
<gene>
    <name evidence="1" type="ORF">DCO56_27460</name>
</gene>
<dbReference type="OrthoDB" id="6385145at2"/>
<proteinExistence type="predicted"/>
<protein>
    <submittedName>
        <fullName evidence="1">Twin-arginine translocation pathway signal protein</fullName>
    </submittedName>
</protein>
<evidence type="ECO:0000313" key="2">
    <source>
        <dbReference type="Proteomes" id="UP000250831"/>
    </source>
</evidence>
<dbReference type="EMBL" id="QCXX01000010">
    <property type="protein sequence ID" value="PUV21539.1"/>
    <property type="molecule type" value="Genomic_DNA"/>
</dbReference>
<dbReference type="Pfam" id="PF13618">
    <property type="entry name" value="Gluconate_2-dh3"/>
    <property type="match status" value="1"/>
</dbReference>
<keyword evidence="2" id="KW-1185">Reference proteome</keyword>
<accession>A0A363NL48</accession>
<comment type="caution">
    <text evidence="1">The sequence shown here is derived from an EMBL/GenBank/DDBJ whole genome shotgun (WGS) entry which is preliminary data.</text>
</comment>
<dbReference type="AlphaFoldDB" id="A0A363NL48"/>
<dbReference type="Proteomes" id="UP000250831">
    <property type="component" value="Unassembled WGS sequence"/>
</dbReference>
<evidence type="ECO:0000313" key="1">
    <source>
        <dbReference type="EMBL" id="PUV21539.1"/>
    </source>
</evidence>
<dbReference type="RefSeq" id="WP_108636876.1">
    <property type="nucleotide sequence ID" value="NZ_QCXX01000010.1"/>
</dbReference>